<dbReference type="AlphaFoldDB" id="A0A7S2R758"/>
<accession>A0A7S2R758</accession>
<evidence type="ECO:0000256" key="2">
    <source>
        <dbReference type="SAM" id="SignalP"/>
    </source>
</evidence>
<reference evidence="4" key="1">
    <citation type="submission" date="2021-01" db="EMBL/GenBank/DDBJ databases">
        <authorList>
            <person name="Corre E."/>
            <person name="Pelletier E."/>
            <person name="Niang G."/>
            <person name="Scheremetjew M."/>
            <person name="Finn R."/>
            <person name="Kale V."/>
            <person name="Holt S."/>
            <person name="Cochrane G."/>
            <person name="Meng A."/>
            <person name="Brown T."/>
            <person name="Cohen L."/>
        </authorList>
    </citation>
    <scope>NUCLEOTIDE SEQUENCE</scope>
    <source>
        <strain evidence="4">CCMP1243</strain>
    </source>
</reference>
<evidence type="ECO:0000259" key="3">
    <source>
        <dbReference type="Pfam" id="PF00156"/>
    </source>
</evidence>
<dbReference type="SUPFAM" id="SSF53271">
    <property type="entry name" value="PRTase-like"/>
    <property type="match status" value="2"/>
</dbReference>
<evidence type="ECO:0000256" key="1">
    <source>
        <dbReference type="ARBA" id="ARBA00006478"/>
    </source>
</evidence>
<evidence type="ECO:0000313" key="4">
    <source>
        <dbReference type="EMBL" id="CAD9661531.1"/>
    </source>
</evidence>
<dbReference type="EMBL" id="HBHJ01001612">
    <property type="protein sequence ID" value="CAD9661531.1"/>
    <property type="molecule type" value="Transcribed_RNA"/>
</dbReference>
<feature type="signal peptide" evidence="2">
    <location>
        <begin position="1"/>
        <end position="20"/>
    </location>
</feature>
<sequence>MGRLSVCRALLWLWCGFSAAFTPVRRGPGGRLRAACGASSQKDAESYRVLWNRLEYARHRDTQSRKRYQIISAEIWEDMALNLEATYPERFHFHKTSWGKFPDGTDNIEVGGFTPHNVIAGERVLFLASFHNNDVTLSQFQVMVMLLQSFIDELVVVLPYYPVGTMERTVKEGQVATANTYAQMFSNLPSCGRPTRLIIYDLHTLQNRFYMHGSVIASLKTTVPRLLPLLDGYGIDCIAFPDDGAAKRFAHMFAHLDLEIVTCGKVRDGEKRIVTIQDGNPEGRTIVIVDDLVQTGGTLYECGVALRDQGAKEVFAFVAHGVFPQAAWTRFAADGDRCVFKKFFLTNSIPTTTNSLPEETFEVLDLTPQVVHDLDNY</sequence>
<dbReference type="InterPro" id="IPR005946">
    <property type="entry name" value="Rib-P_diPkinase"/>
</dbReference>
<gene>
    <name evidence="4" type="ORF">RMAR1173_LOCUS1040</name>
</gene>
<dbReference type="Pfam" id="PF00156">
    <property type="entry name" value="Pribosyltran"/>
    <property type="match status" value="1"/>
</dbReference>
<dbReference type="GO" id="GO:0005737">
    <property type="term" value="C:cytoplasm"/>
    <property type="evidence" value="ECO:0007669"/>
    <property type="project" value="TreeGrafter"/>
</dbReference>
<dbReference type="InterPro" id="IPR000836">
    <property type="entry name" value="PRTase_dom"/>
</dbReference>
<name>A0A7S2R758_9STRA</name>
<dbReference type="PANTHER" id="PTHR10210">
    <property type="entry name" value="RIBOSE-PHOSPHATE DIPHOSPHOKINASE FAMILY MEMBER"/>
    <property type="match status" value="1"/>
</dbReference>
<proteinExistence type="inferred from homology"/>
<dbReference type="CDD" id="cd06223">
    <property type="entry name" value="PRTases_typeI"/>
    <property type="match status" value="1"/>
</dbReference>
<dbReference type="GO" id="GO:0006015">
    <property type="term" value="P:5-phosphoribose 1-diphosphate biosynthetic process"/>
    <property type="evidence" value="ECO:0007669"/>
    <property type="project" value="TreeGrafter"/>
</dbReference>
<dbReference type="InterPro" id="IPR029057">
    <property type="entry name" value="PRTase-like"/>
</dbReference>
<dbReference type="Gene3D" id="3.40.50.2020">
    <property type="match status" value="2"/>
</dbReference>
<keyword evidence="2" id="KW-0732">Signal</keyword>
<dbReference type="SMART" id="SM01400">
    <property type="entry name" value="Pribosyltran_N"/>
    <property type="match status" value="1"/>
</dbReference>
<organism evidence="4">
    <name type="scientific">Rhizochromulina marina</name>
    <dbReference type="NCBI Taxonomy" id="1034831"/>
    <lineage>
        <taxon>Eukaryota</taxon>
        <taxon>Sar</taxon>
        <taxon>Stramenopiles</taxon>
        <taxon>Ochrophyta</taxon>
        <taxon>Dictyochophyceae</taxon>
        <taxon>Rhizochromulinales</taxon>
        <taxon>Rhizochromulina</taxon>
    </lineage>
</organism>
<dbReference type="GO" id="GO:0006164">
    <property type="term" value="P:purine nucleotide biosynthetic process"/>
    <property type="evidence" value="ECO:0007669"/>
    <property type="project" value="TreeGrafter"/>
</dbReference>
<dbReference type="PANTHER" id="PTHR10210:SF45">
    <property type="entry name" value="RIBOSE-PHOSPHATE PYROPHOSPHOKINASE 3, CHLOROPLASTIC"/>
    <property type="match status" value="1"/>
</dbReference>
<dbReference type="GO" id="GO:0002189">
    <property type="term" value="C:ribose phosphate diphosphokinase complex"/>
    <property type="evidence" value="ECO:0007669"/>
    <property type="project" value="TreeGrafter"/>
</dbReference>
<feature type="domain" description="Phosphoribosyltransferase" evidence="3">
    <location>
        <begin position="233"/>
        <end position="318"/>
    </location>
</feature>
<feature type="chain" id="PRO_5030885526" description="Phosphoribosyltransferase domain-containing protein" evidence="2">
    <location>
        <begin position="21"/>
        <end position="377"/>
    </location>
</feature>
<comment type="similarity">
    <text evidence="1">Belongs to the ribose-phosphate pyrophosphokinase family.</text>
</comment>
<dbReference type="GO" id="GO:0000287">
    <property type="term" value="F:magnesium ion binding"/>
    <property type="evidence" value="ECO:0007669"/>
    <property type="project" value="InterPro"/>
</dbReference>
<protein>
    <recommendedName>
        <fullName evidence="3">Phosphoribosyltransferase domain-containing protein</fullName>
    </recommendedName>
</protein>